<organism evidence="1 2">
    <name type="scientific">Geoanaerobacter pelophilus</name>
    <dbReference type="NCBI Taxonomy" id="60036"/>
    <lineage>
        <taxon>Bacteria</taxon>
        <taxon>Pseudomonadati</taxon>
        <taxon>Thermodesulfobacteriota</taxon>
        <taxon>Desulfuromonadia</taxon>
        <taxon>Geobacterales</taxon>
        <taxon>Geobacteraceae</taxon>
        <taxon>Geoanaerobacter</taxon>
    </lineage>
</organism>
<gene>
    <name evidence="1" type="ORF">KI809_17665</name>
</gene>
<dbReference type="EMBL" id="JAHCVJ010000009">
    <property type="protein sequence ID" value="MBT0666142.1"/>
    <property type="molecule type" value="Genomic_DNA"/>
</dbReference>
<keyword evidence="2" id="KW-1185">Reference proteome</keyword>
<dbReference type="AlphaFoldDB" id="A0AAW4LE11"/>
<name>A0AAW4LE11_9BACT</name>
<accession>A0AAW4LE11</accession>
<comment type="caution">
    <text evidence="1">The sequence shown here is derived from an EMBL/GenBank/DDBJ whole genome shotgun (WGS) entry which is preliminary data.</text>
</comment>
<reference evidence="1 2" key="1">
    <citation type="submission" date="2021-05" db="EMBL/GenBank/DDBJ databases">
        <title>The draft genome of Geobacter pelophilus DSM 12255.</title>
        <authorList>
            <person name="Xu Z."/>
            <person name="Masuda Y."/>
            <person name="Itoh H."/>
            <person name="Senoo K."/>
        </authorList>
    </citation>
    <scope>NUCLEOTIDE SEQUENCE [LARGE SCALE GENOMIC DNA]</scope>
    <source>
        <strain evidence="1 2">DSM 12255</strain>
    </source>
</reference>
<dbReference type="RefSeq" id="WP_214172916.1">
    <property type="nucleotide sequence ID" value="NZ_JAHCVJ010000009.1"/>
</dbReference>
<evidence type="ECO:0000313" key="2">
    <source>
        <dbReference type="Proteomes" id="UP000811899"/>
    </source>
</evidence>
<evidence type="ECO:0000313" key="1">
    <source>
        <dbReference type="EMBL" id="MBT0666142.1"/>
    </source>
</evidence>
<sequence>MAAVDPQVIDSLAFAADAGNRAGIYDLGATMLIIAEGKTSAAIQRCDNWRGFIVRRSSCPDSEW</sequence>
<dbReference type="Proteomes" id="UP000811899">
    <property type="component" value="Unassembled WGS sequence"/>
</dbReference>
<protein>
    <submittedName>
        <fullName evidence="1">Uncharacterized protein</fullName>
    </submittedName>
</protein>
<proteinExistence type="predicted"/>